<dbReference type="Proteomes" id="UP001064489">
    <property type="component" value="Chromosome 12"/>
</dbReference>
<proteinExistence type="predicted"/>
<name>A0AAD5NGJ2_ACENE</name>
<sequence>MDIPDRLKRVEESLESLSTHKELLGKISTQLEQLNQHVFGKGKETGENSFNNDNGRPPNIGSHGLGRFSYFLPKTLKIYFSRYDGRNDPTTWIGKAEKYFSLHDIAHSDKVTSASFYLEGDALLWFQTLEHEMIYMTWEDFRLGILSRFGPTKFEDPFSQLIQLKQTNSVIEYQTRFERVLAKVGNLAQDKKVSCFVTCLRDSIRTYVQAHCPSTFTMAIGLAKLYEARDQA</sequence>
<keyword evidence="3" id="KW-1185">Reference proteome</keyword>
<comment type="caution">
    <text evidence="2">The sequence shown here is derived from an EMBL/GenBank/DDBJ whole genome shotgun (WGS) entry which is preliminary data.</text>
</comment>
<accession>A0AAD5NGJ2</accession>
<reference evidence="2" key="2">
    <citation type="submission" date="2023-02" db="EMBL/GenBank/DDBJ databases">
        <authorList>
            <person name="Swenson N.G."/>
            <person name="Wegrzyn J.L."/>
            <person name="Mcevoy S.L."/>
        </authorList>
    </citation>
    <scope>NUCLEOTIDE SEQUENCE</scope>
    <source>
        <strain evidence="2">91603</strain>
        <tissue evidence="2">Leaf</tissue>
    </source>
</reference>
<evidence type="ECO:0000313" key="3">
    <source>
        <dbReference type="Proteomes" id="UP001064489"/>
    </source>
</evidence>
<dbReference type="PANTHER" id="PTHR33223:SF6">
    <property type="entry name" value="CCHC-TYPE DOMAIN-CONTAINING PROTEIN"/>
    <property type="match status" value="1"/>
</dbReference>
<dbReference type="InterPro" id="IPR005162">
    <property type="entry name" value="Retrotrans_gag_dom"/>
</dbReference>
<feature type="domain" description="Retrotransposon gag" evidence="1">
    <location>
        <begin position="114"/>
        <end position="201"/>
    </location>
</feature>
<dbReference type="EMBL" id="JAJSOW010000107">
    <property type="protein sequence ID" value="KAI9156198.1"/>
    <property type="molecule type" value="Genomic_DNA"/>
</dbReference>
<organism evidence="2 3">
    <name type="scientific">Acer negundo</name>
    <name type="common">Box elder</name>
    <dbReference type="NCBI Taxonomy" id="4023"/>
    <lineage>
        <taxon>Eukaryota</taxon>
        <taxon>Viridiplantae</taxon>
        <taxon>Streptophyta</taxon>
        <taxon>Embryophyta</taxon>
        <taxon>Tracheophyta</taxon>
        <taxon>Spermatophyta</taxon>
        <taxon>Magnoliopsida</taxon>
        <taxon>eudicotyledons</taxon>
        <taxon>Gunneridae</taxon>
        <taxon>Pentapetalae</taxon>
        <taxon>rosids</taxon>
        <taxon>malvids</taxon>
        <taxon>Sapindales</taxon>
        <taxon>Sapindaceae</taxon>
        <taxon>Hippocastanoideae</taxon>
        <taxon>Acereae</taxon>
        <taxon>Acer</taxon>
    </lineage>
</organism>
<gene>
    <name evidence="2" type="ORF">LWI28_002074</name>
</gene>
<protein>
    <recommendedName>
        <fullName evidence="1">Retrotransposon gag domain-containing protein</fullName>
    </recommendedName>
</protein>
<dbReference type="Pfam" id="PF03732">
    <property type="entry name" value="Retrotrans_gag"/>
    <property type="match status" value="1"/>
</dbReference>
<dbReference type="PANTHER" id="PTHR33223">
    <property type="entry name" value="CCHC-TYPE DOMAIN-CONTAINING PROTEIN"/>
    <property type="match status" value="1"/>
</dbReference>
<evidence type="ECO:0000259" key="1">
    <source>
        <dbReference type="Pfam" id="PF03732"/>
    </source>
</evidence>
<reference evidence="2" key="1">
    <citation type="journal article" date="2022" name="Plant J.">
        <title>Strategies of tolerance reflected in two North American maple genomes.</title>
        <authorList>
            <person name="McEvoy S.L."/>
            <person name="Sezen U.U."/>
            <person name="Trouern-Trend A."/>
            <person name="McMahon S.M."/>
            <person name="Schaberg P.G."/>
            <person name="Yang J."/>
            <person name="Wegrzyn J.L."/>
            <person name="Swenson N.G."/>
        </authorList>
    </citation>
    <scope>NUCLEOTIDE SEQUENCE</scope>
    <source>
        <strain evidence="2">91603</strain>
    </source>
</reference>
<dbReference type="AlphaFoldDB" id="A0AAD5NGJ2"/>
<evidence type="ECO:0000313" key="2">
    <source>
        <dbReference type="EMBL" id="KAI9156198.1"/>
    </source>
</evidence>